<accession>A0AAV8PGB0</accession>
<feature type="compositionally biased region" description="Basic and acidic residues" evidence="1">
    <location>
        <begin position="141"/>
        <end position="152"/>
    </location>
</feature>
<evidence type="ECO:0000313" key="3">
    <source>
        <dbReference type="Proteomes" id="UP001222027"/>
    </source>
</evidence>
<proteinExistence type="predicted"/>
<dbReference type="PANTHER" id="PTHR10933">
    <property type="entry name" value="IMMUNOGLOBULIN-BINDING PROTEIN 1"/>
    <property type="match status" value="1"/>
</dbReference>
<name>A0AAV8PGB0_ENSVE</name>
<dbReference type="EMBL" id="JAQQAF010000005">
    <property type="protein sequence ID" value="KAJ8486025.1"/>
    <property type="molecule type" value="Genomic_DNA"/>
</dbReference>
<dbReference type="InterPro" id="IPR038511">
    <property type="entry name" value="TAP42/TAP46-like_sf"/>
</dbReference>
<evidence type="ECO:0000256" key="1">
    <source>
        <dbReference type="SAM" id="MobiDB-lite"/>
    </source>
</evidence>
<dbReference type="GO" id="GO:0051721">
    <property type="term" value="F:protein phosphatase 2A binding"/>
    <property type="evidence" value="ECO:0007669"/>
    <property type="project" value="TreeGrafter"/>
</dbReference>
<dbReference type="GO" id="GO:0009966">
    <property type="term" value="P:regulation of signal transduction"/>
    <property type="evidence" value="ECO:0007669"/>
    <property type="project" value="InterPro"/>
</dbReference>
<protein>
    <submittedName>
        <fullName evidence="2">Uncharacterized protein</fullName>
    </submittedName>
</protein>
<dbReference type="PANTHER" id="PTHR10933:SF9">
    <property type="entry name" value="IMMUNOGLOBULIN-BINDING PROTEIN 1"/>
    <property type="match status" value="1"/>
</dbReference>
<dbReference type="Pfam" id="PF04177">
    <property type="entry name" value="TAP42"/>
    <property type="match status" value="1"/>
</dbReference>
<feature type="region of interest" description="Disordered" evidence="1">
    <location>
        <begin position="190"/>
        <end position="217"/>
    </location>
</feature>
<organism evidence="2 3">
    <name type="scientific">Ensete ventricosum</name>
    <name type="common">Abyssinian banana</name>
    <name type="synonym">Musa ensete</name>
    <dbReference type="NCBI Taxonomy" id="4639"/>
    <lineage>
        <taxon>Eukaryota</taxon>
        <taxon>Viridiplantae</taxon>
        <taxon>Streptophyta</taxon>
        <taxon>Embryophyta</taxon>
        <taxon>Tracheophyta</taxon>
        <taxon>Spermatophyta</taxon>
        <taxon>Magnoliopsida</taxon>
        <taxon>Liliopsida</taxon>
        <taxon>Zingiberales</taxon>
        <taxon>Musaceae</taxon>
        <taxon>Ensete</taxon>
    </lineage>
</organism>
<dbReference type="InterPro" id="IPR007304">
    <property type="entry name" value="TAP46-like"/>
</dbReference>
<dbReference type="AlphaFoldDB" id="A0AAV8PGB0"/>
<feature type="region of interest" description="Disordered" evidence="1">
    <location>
        <begin position="44"/>
        <end position="89"/>
    </location>
</feature>
<feature type="compositionally biased region" description="Basic and acidic residues" evidence="1">
    <location>
        <begin position="47"/>
        <end position="64"/>
    </location>
</feature>
<dbReference type="Proteomes" id="UP001222027">
    <property type="component" value="Unassembled WGS sequence"/>
</dbReference>
<sequence length="217" mass="24561">MQSKEFISNCEALELVPAEELEFSSQERAETQATQRAKKIAHFKHQRGAEAKLQEIKEEKERYQRSLRGAARSSPVEAGEEDVLDDDGEEEREAWLTSISLSICKAFDLLFMLKKVEEMLIAVKEQQSKGGEDFASETPDEQTKQAETWHRDAASQAAFSNLSHVRPLLRMLLKVGRSFHKHEHNHQSLVFGPARSLSGGRLTSERKNDSPSLPTRS</sequence>
<dbReference type="GO" id="GO:0005829">
    <property type="term" value="C:cytosol"/>
    <property type="evidence" value="ECO:0007669"/>
    <property type="project" value="TreeGrafter"/>
</dbReference>
<evidence type="ECO:0000313" key="2">
    <source>
        <dbReference type="EMBL" id="KAJ8486025.1"/>
    </source>
</evidence>
<comment type="caution">
    <text evidence="2">The sequence shown here is derived from an EMBL/GenBank/DDBJ whole genome shotgun (WGS) entry which is preliminary data.</text>
</comment>
<feature type="compositionally biased region" description="Acidic residues" evidence="1">
    <location>
        <begin position="78"/>
        <end position="89"/>
    </location>
</feature>
<dbReference type="Gene3D" id="1.25.40.540">
    <property type="entry name" value="TAP42-like family"/>
    <property type="match status" value="1"/>
</dbReference>
<dbReference type="GO" id="GO:0035303">
    <property type="term" value="P:regulation of dephosphorylation"/>
    <property type="evidence" value="ECO:0007669"/>
    <property type="project" value="TreeGrafter"/>
</dbReference>
<keyword evidence="3" id="KW-1185">Reference proteome</keyword>
<feature type="region of interest" description="Disordered" evidence="1">
    <location>
        <begin position="127"/>
        <end position="152"/>
    </location>
</feature>
<gene>
    <name evidence="2" type="ORF">OPV22_018510</name>
</gene>
<reference evidence="2 3" key="1">
    <citation type="submission" date="2022-12" db="EMBL/GenBank/DDBJ databases">
        <title>Chromosome-scale assembly of the Ensete ventricosum genome.</title>
        <authorList>
            <person name="Dussert Y."/>
            <person name="Stocks J."/>
            <person name="Wendawek A."/>
            <person name="Woldeyes F."/>
            <person name="Nichols R.A."/>
            <person name="Borrell J.S."/>
        </authorList>
    </citation>
    <scope>NUCLEOTIDE SEQUENCE [LARGE SCALE GENOMIC DNA]</scope>
    <source>
        <strain evidence="3">cv. Maze</strain>
        <tissue evidence="2">Seeds</tissue>
    </source>
</reference>